<evidence type="ECO:0000313" key="4">
    <source>
        <dbReference type="Proteomes" id="UP000077428"/>
    </source>
</evidence>
<dbReference type="Proteomes" id="UP000077428">
    <property type="component" value="Unassembled WGS sequence"/>
</dbReference>
<evidence type="ECO:0008006" key="5">
    <source>
        <dbReference type="Google" id="ProtNLM"/>
    </source>
</evidence>
<dbReference type="RefSeq" id="WP_042694873.1">
    <property type="nucleotide sequence ID" value="NZ_CABMAB010000054.1"/>
</dbReference>
<feature type="domain" description="Cas6b N-terminal" evidence="2">
    <location>
        <begin position="2"/>
        <end position="102"/>
    </location>
</feature>
<gene>
    <name evidence="3" type="ORF">MBORA_13210</name>
</gene>
<dbReference type="Pfam" id="PF17955">
    <property type="entry name" value="Cas6b_N"/>
    <property type="match status" value="1"/>
</dbReference>
<accession>A0A166AJ44</accession>
<proteinExistence type="predicted"/>
<sequence>MKYDIATLTLKTDHKIRSGANKLRGYIGNEFKEYSLLHNHYSNDKHLLTYPLVQYKVIDGDAIILGVDDGADLIKDISSQINELDLNGRYKIIEKTLQEKEVDIKPSSEEKHYKFITPWLGLNQVNYQKYSNLTEWKDKKELLNKILVGNLLSMSKGLGIIVNKRLYAKTHFDIKQVKYKSVVMNAFVGEFKVHYNIPDYFGLGKGVSHGFGCVKQIENDE</sequence>
<dbReference type="AlphaFoldDB" id="A0A166AJ44"/>
<protein>
    <recommendedName>
        <fullName evidence="5">DNA repair protein</fullName>
    </recommendedName>
</protein>
<dbReference type="InterPro" id="IPR020209">
    <property type="entry name" value="Cas6b_C"/>
</dbReference>
<dbReference type="EMBL" id="LWMU01000076">
    <property type="protein sequence ID" value="KZX12092.1"/>
    <property type="molecule type" value="Genomic_DNA"/>
</dbReference>
<organism evidence="3 4">
    <name type="scientific">Methanobrevibacter oralis</name>
    <dbReference type="NCBI Taxonomy" id="66851"/>
    <lineage>
        <taxon>Archaea</taxon>
        <taxon>Methanobacteriati</taxon>
        <taxon>Methanobacteriota</taxon>
        <taxon>Methanomada group</taxon>
        <taxon>Methanobacteria</taxon>
        <taxon>Methanobacteriales</taxon>
        <taxon>Methanobacteriaceae</taxon>
        <taxon>Methanobrevibacter</taxon>
    </lineage>
</organism>
<dbReference type="OrthoDB" id="145577at2157"/>
<evidence type="ECO:0000259" key="1">
    <source>
        <dbReference type="Pfam" id="PF17262"/>
    </source>
</evidence>
<name>A0A166AJ44_METOA</name>
<dbReference type="STRING" id="66851.MBORA_13210"/>
<keyword evidence="4" id="KW-1185">Reference proteome</keyword>
<feature type="domain" description="Cas6b C-terminal" evidence="1">
    <location>
        <begin position="108"/>
        <end position="217"/>
    </location>
</feature>
<dbReference type="InterPro" id="IPR041528">
    <property type="entry name" value="Cas6b_N"/>
</dbReference>
<dbReference type="PATRIC" id="fig|66851.6.peg.1438"/>
<dbReference type="Pfam" id="PF17262">
    <property type="entry name" value="Cas6b_C"/>
    <property type="match status" value="1"/>
</dbReference>
<reference evidence="4" key="1">
    <citation type="journal article" date="2016" name="Genome Announc.">
        <title>Draft Genome Sequences of Methanobrevibacter curvatus DSM11111, Methanobrevibacter cuticularis DSM11139, Methanobrevibacter filiformis DSM11501, and Methanobrevibacter oralis DSM7256.</title>
        <authorList>
            <person name="Poehlein A."/>
            <person name="Seedorf H."/>
        </authorList>
    </citation>
    <scope>NUCLEOTIDE SEQUENCE [LARGE SCALE GENOMIC DNA]</scope>
    <source>
        <strain evidence="4">DSM 7256 / JCM 30027 / ZR</strain>
    </source>
</reference>
<evidence type="ECO:0000259" key="2">
    <source>
        <dbReference type="Pfam" id="PF17955"/>
    </source>
</evidence>
<comment type="caution">
    <text evidence="3">The sequence shown here is derived from an EMBL/GenBank/DDBJ whole genome shotgun (WGS) entry which is preliminary data.</text>
</comment>
<evidence type="ECO:0000313" key="3">
    <source>
        <dbReference type="EMBL" id="KZX12092.1"/>
    </source>
</evidence>